<accession>A0AAV8V0N3</accession>
<feature type="region of interest" description="Disordered" evidence="1">
    <location>
        <begin position="45"/>
        <end position="90"/>
    </location>
</feature>
<protein>
    <submittedName>
        <fullName evidence="2">Uncharacterized protein</fullName>
    </submittedName>
</protein>
<dbReference type="Proteomes" id="UP001157974">
    <property type="component" value="Unassembled WGS sequence"/>
</dbReference>
<reference evidence="2 3" key="1">
    <citation type="journal article" date="2023" name="Nat. Commun.">
        <title>Origin of minicircular mitochondrial genomes in red algae.</title>
        <authorList>
            <person name="Lee Y."/>
            <person name="Cho C.H."/>
            <person name="Lee Y.M."/>
            <person name="Park S.I."/>
            <person name="Yang J.H."/>
            <person name="West J.A."/>
            <person name="Bhattacharya D."/>
            <person name="Yoon H.S."/>
        </authorList>
    </citation>
    <scope>NUCLEOTIDE SEQUENCE [LARGE SCALE GENOMIC DNA]</scope>
    <source>
        <strain evidence="2 3">CCMP1338</strain>
        <tissue evidence="2">Whole cell</tissue>
    </source>
</reference>
<comment type="caution">
    <text evidence="2">The sequence shown here is derived from an EMBL/GenBank/DDBJ whole genome shotgun (WGS) entry which is preliminary data.</text>
</comment>
<feature type="region of interest" description="Disordered" evidence="1">
    <location>
        <begin position="1"/>
        <end position="30"/>
    </location>
</feature>
<keyword evidence="3" id="KW-1185">Reference proteome</keyword>
<evidence type="ECO:0000313" key="3">
    <source>
        <dbReference type="Proteomes" id="UP001157974"/>
    </source>
</evidence>
<proteinExistence type="predicted"/>
<gene>
    <name evidence="2" type="ORF">NDN08_003451</name>
</gene>
<dbReference type="EMBL" id="JAMWBK010000003">
    <property type="protein sequence ID" value="KAJ8906968.1"/>
    <property type="molecule type" value="Genomic_DNA"/>
</dbReference>
<evidence type="ECO:0000313" key="2">
    <source>
        <dbReference type="EMBL" id="KAJ8906968.1"/>
    </source>
</evidence>
<feature type="compositionally biased region" description="Gly residues" evidence="1">
    <location>
        <begin position="1"/>
        <end position="17"/>
    </location>
</feature>
<dbReference type="AlphaFoldDB" id="A0AAV8V0N3"/>
<name>A0AAV8V0N3_9RHOD</name>
<sequence>MELDWLGGGTLKEGGGSLRRASAQNEDDDEVAQWVERVISQNRNLIVPSEEQPKARKRPRTQERQIQRSKPWDRNQSYFEKRTEADPPSVQGDIVEQFHDLCAHDCPICMVSELQT</sequence>
<evidence type="ECO:0000256" key="1">
    <source>
        <dbReference type="SAM" id="MobiDB-lite"/>
    </source>
</evidence>
<organism evidence="2 3">
    <name type="scientific">Rhodosorus marinus</name>
    <dbReference type="NCBI Taxonomy" id="101924"/>
    <lineage>
        <taxon>Eukaryota</taxon>
        <taxon>Rhodophyta</taxon>
        <taxon>Stylonematophyceae</taxon>
        <taxon>Stylonematales</taxon>
        <taxon>Stylonemataceae</taxon>
        <taxon>Rhodosorus</taxon>
    </lineage>
</organism>
<feature type="compositionally biased region" description="Basic and acidic residues" evidence="1">
    <location>
        <begin position="60"/>
        <end position="85"/>
    </location>
</feature>